<dbReference type="InterPro" id="IPR043128">
    <property type="entry name" value="Rev_trsase/Diguanyl_cyclase"/>
</dbReference>
<feature type="transmembrane region" description="Helical" evidence="1">
    <location>
        <begin position="150"/>
        <end position="167"/>
    </location>
</feature>
<gene>
    <name evidence="3" type="ORF">F8S09_09075</name>
</gene>
<feature type="transmembrane region" description="Helical" evidence="1">
    <location>
        <begin position="60"/>
        <end position="79"/>
    </location>
</feature>
<dbReference type="EMBL" id="WBSL01000003">
    <property type="protein sequence ID" value="MPY66839.1"/>
    <property type="molecule type" value="Genomic_DNA"/>
</dbReference>
<evidence type="ECO:0000259" key="2">
    <source>
        <dbReference type="PROSITE" id="PS50887"/>
    </source>
</evidence>
<evidence type="ECO:0000256" key="1">
    <source>
        <dbReference type="SAM" id="Phobius"/>
    </source>
</evidence>
<evidence type="ECO:0000313" key="3">
    <source>
        <dbReference type="EMBL" id="MPY66839.1"/>
    </source>
</evidence>
<feature type="transmembrane region" description="Helical" evidence="1">
    <location>
        <begin position="91"/>
        <end position="113"/>
    </location>
</feature>
<dbReference type="Proteomes" id="UP000484842">
    <property type="component" value="Unassembled WGS sequence"/>
</dbReference>
<keyword evidence="1" id="KW-0472">Membrane</keyword>
<feature type="transmembrane region" description="Helical" evidence="1">
    <location>
        <begin position="173"/>
        <end position="191"/>
    </location>
</feature>
<dbReference type="InterPro" id="IPR029787">
    <property type="entry name" value="Nucleotide_cyclase"/>
</dbReference>
<sequence>MRDRLLTLPDPAFSLGGDGAGSPTRTEQTRRAAYQWGLPIALLAVGLGLALVWPLHPAQAALWGGLAAVLAVALVLSALPRCPVGVLDRLLLLGGWTFLLGRLALGLFAPHVVDGGPELLGLLLPWFVLGLLAPGWLLDYSLGRRVARGALGVTGVLGALYGVRVLPGTGESGLILALLAQLLLVGGLALLGQEATLTRAQDRRGPWSEIQPGEFDELTGLPLRRPLERRLRTLRRPVAVAVVAVDDLPELEREGGAVLVQTVRAHLARTLAAATRSGDPVVCLGEGTFAVLLPTTDPLAVRVVAERLRLRVASRPLAGRVVTVSVGLAVMSTGTQALARAEAALRDAQAGGGHRVEVAPG</sequence>
<proteinExistence type="predicted"/>
<dbReference type="PROSITE" id="PS50887">
    <property type="entry name" value="GGDEF"/>
    <property type="match status" value="1"/>
</dbReference>
<comment type="caution">
    <text evidence="3">The sequence shown here is derived from an EMBL/GenBank/DDBJ whole genome shotgun (WGS) entry which is preliminary data.</text>
</comment>
<dbReference type="Pfam" id="PF00990">
    <property type="entry name" value="GGDEF"/>
    <property type="match status" value="1"/>
</dbReference>
<dbReference type="SUPFAM" id="SSF55073">
    <property type="entry name" value="Nucleotide cyclase"/>
    <property type="match status" value="1"/>
</dbReference>
<feature type="transmembrane region" description="Helical" evidence="1">
    <location>
        <begin position="119"/>
        <end position="138"/>
    </location>
</feature>
<dbReference type="SMART" id="SM00267">
    <property type="entry name" value="GGDEF"/>
    <property type="match status" value="1"/>
</dbReference>
<accession>A0A7X1NWW3</accession>
<feature type="transmembrane region" description="Helical" evidence="1">
    <location>
        <begin position="33"/>
        <end position="54"/>
    </location>
</feature>
<feature type="domain" description="GGDEF" evidence="2">
    <location>
        <begin position="236"/>
        <end position="361"/>
    </location>
</feature>
<dbReference type="AlphaFoldDB" id="A0A7X1NWW3"/>
<dbReference type="InterPro" id="IPR000160">
    <property type="entry name" value="GGDEF_dom"/>
</dbReference>
<evidence type="ECO:0000313" key="4">
    <source>
        <dbReference type="Proteomes" id="UP000484842"/>
    </source>
</evidence>
<keyword evidence="4" id="KW-1185">Reference proteome</keyword>
<dbReference type="RefSeq" id="WP_152871174.1">
    <property type="nucleotide sequence ID" value="NZ_WBSL01000003.1"/>
</dbReference>
<organism evidence="3 4">
    <name type="scientific">Deinococcus terrestris</name>
    <dbReference type="NCBI Taxonomy" id="2651870"/>
    <lineage>
        <taxon>Bacteria</taxon>
        <taxon>Thermotogati</taxon>
        <taxon>Deinococcota</taxon>
        <taxon>Deinococci</taxon>
        <taxon>Deinococcales</taxon>
        <taxon>Deinococcaceae</taxon>
        <taxon>Deinococcus</taxon>
    </lineage>
</organism>
<keyword evidence="1" id="KW-0812">Transmembrane</keyword>
<reference evidence="3 4" key="1">
    <citation type="submission" date="2019-10" db="EMBL/GenBank/DDBJ databases">
        <title>Deinococcus sp. isolated from soil.</title>
        <authorList>
            <person name="Li Y."/>
            <person name="Wang J."/>
        </authorList>
    </citation>
    <scope>NUCLEOTIDE SEQUENCE [LARGE SCALE GENOMIC DNA]</scope>
    <source>
        <strain evidence="3 4">SDU3-2</strain>
    </source>
</reference>
<keyword evidence="1" id="KW-1133">Transmembrane helix</keyword>
<protein>
    <submittedName>
        <fullName evidence="3">Diguanylate cyclase</fullName>
    </submittedName>
</protein>
<dbReference type="Gene3D" id="3.30.70.270">
    <property type="match status" value="1"/>
</dbReference>
<name>A0A7X1NWW3_9DEIO</name>